<keyword evidence="1" id="KW-0812">Transmembrane</keyword>
<evidence type="ECO:0000313" key="3">
    <source>
        <dbReference type="EMBL" id="CDC77451.1"/>
    </source>
</evidence>
<organism evidence="3 4">
    <name type="scientific">Candidatus Colimorpha enterica</name>
    <dbReference type="NCBI Taxonomy" id="3083063"/>
    <lineage>
        <taxon>Bacteria</taxon>
        <taxon>Pseudomonadati</taxon>
        <taxon>Bacteroidota</taxon>
        <taxon>Bacteroidia</taxon>
        <taxon>Bacteroidales</taxon>
        <taxon>Candidatus Colimorpha</taxon>
    </lineage>
</organism>
<evidence type="ECO:0000256" key="1">
    <source>
        <dbReference type="SAM" id="Phobius"/>
    </source>
</evidence>
<dbReference type="AlphaFoldDB" id="R6UBG9"/>
<evidence type="ECO:0000313" key="4">
    <source>
        <dbReference type="Proteomes" id="UP000017938"/>
    </source>
</evidence>
<dbReference type="PROSITE" id="PS51257">
    <property type="entry name" value="PROKAR_LIPOPROTEIN"/>
    <property type="match status" value="1"/>
</dbReference>
<gene>
    <name evidence="3" type="ORF">BN580_00443</name>
</gene>
<name>R6UBG9_9BACT</name>
<feature type="transmembrane region" description="Helical" evidence="1">
    <location>
        <begin position="222"/>
        <end position="242"/>
    </location>
</feature>
<sequence>MKTKFIALALAAITLCMALTGCMHTDIGIKMNKDETGSISATFGIEKDFYEEIKASGDDPFEGKTTVTYELGDETYIGYTETKEYGSYADMEKALLEMTYQTDMLDEMNDEEDAEPDDSEYTLYTPVEEKEDNHIFSAVEIEKNGGIFYSSYTFHATLNPQTGDYNGTAFKDIFKVTISLEMPEKISQSQGGAVDGNKITFDVTDVSEGGELAAFCDANNTGLIVGIIAVFVVLAVIGAIVAKKHQQ</sequence>
<dbReference type="STRING" id="1263015.BN580_00443"/>
<feature type="chain" id="PRO_5038783337" evidence="2">
    <location>
        <begin position="26"/>
        <end position="247"/>
    </location>
</feature>
<evidence type="ECO:0000256" key="2">
    <source>
        <dbReference type="SAM" id="SignalP"/>
    </source>
</evidence>
<protein>
    <submittedName>
        <fullName evidence="3">Uncharacterized protein</fullName>
    </submittedName>
</protein>
<proteinExistence type="predicted"/>
<feature type="signal peptide" evidence="2">
    <location>
        <begin position="1"/>
        <end position="25"/>
    </location>
</feature>
<comment type="caution">
    <text evidence="3">The sequence shown here is derived from an EMBL/GenBank/DDBJ whole genome shotgun (WGS) entry which is preliminary data.</text>
</comment>
<reference evidence="3" key="1">
    <citation type="submission" date="2012-11" db="EMBL/GenBank/DDBJ databases">
        <title>Dependencies among metagenomic species, viruses, plasmids and units of genetic variation.</title>
        <authorList>
            <person name="Nielsen H.B."/>
            <person name="Almeida M."/>
            <person name="Juncker A.S."/>
            <person name="Rasmussen S."/>
            <person name="Li J."/>
            <person name="Sunagawa S."/>
            <person name="Plichta D."/>
            <person name="Gautier L."/>
            <person name="Le Chatelier E."/>
            <person name="Peletier E."/>
            <person name="Bonde I."/>
            <person name="Nielsen T."/>
            <person name="Manichanh C."/>
            <person name="Arumugam M."/>
            <person name="Batto J."/>
            <person name="Santos M.B.Q.D."/>
            <person name="Blom N."/>
            <person name="Borruel N."/>
            <person name="Burgdorf K.S."/>
            <person name="Boumezbeur F."/>
            <person name="Casellas F."/>
            <person name="Dore J."/>
            <person name="Guarner F."/>
            <person name="Hansen T."/>
            <person name="Hildebrand F."/>
            <person name="Kaas R.S."/>
            <person name="Kennedy S."/>
            <person name="Kristiansen K."/>
            <person name="Kultima J.R."/>
            <person name="Leonard P."/>
            <person name="Levenez F."/>
            <person name="Lund O."/>
            <person name="Moumen B."/>
            <person name="Le Paslier D."/>
            <person name="Pons N."/>
            <person name="Pedersen O."/>
            <person name="Prifti E."/>
            <person name="Qin J."/>
            <person name="Raes J."/>
            <person name="Tap J."/>
            <person name="Tims S."/>
            <person name="Ussery D.W."/>
            <person name="Yamada T."/>
            <person name="MetaHit consortium"/>
            <person name="Renault P."/>
            <person name="Sicheritz-Ponten T."/>
            <person name="Bork P."/>
            <person name="Wang J."/>
            <person name="Brunak S."/>
            <person name="Ehrlich S.D."/>
        </authorList>
    </citation>
    <scope>NUCLEOTIDE SEQUENCE [LARGE SCALE GENOMIC DNA]</scope>
</reference>
<keyword evidence="2" id="KW-0732">Signal</keyword>
<dbReference type="Proteomes" id="UP000017938">
    <property type="component" value="Unassembled WGS sequence"/>
</dbReference>
<keyword evidence="1" id="KW-0472">Membrane</keyword>
<dbReference type="EMBL" id="CBFW010000436">
    <property type="protein sequence ID" value="CDC77451.1"/>
    <property type="molecule type" value="Genomic_DNA"/>
</dbReference>
<keyword evidence="1" id="KW-1133">Transmembrane helix</keyword>
<accession>R6UBG9</accession>